<protein>
    <recommendedName>
        <fullName evidence="3">Aminotransferase-like plant mobile domain-containing protein</fullName>
    </recommendedName>
</protein>
<evidence type="ECO:0000313" key="1">
    <source>
        <dbReference type="EMBL" id="KAK9689942.1"/>
    </source>
</evidence>
<reference evidence="1" key="1">
    <citation type="submission" date="2024-03" db="EMBL/GenBank/DDBJ databases">
        <title>WGS assembly of Saponaria officinalis var. Norfolk2.</title>
        <authorList>
            <person name="Jenkins J."/>
            <person name="Shu S."/>
            <person name="Grimwood J."/>
            <person name="Barry K."/>
            <person name="Goodstein D."/>
            <person name="Schmutz J."/>
            <person name="Leebens-Mack J."/>
            <person name="Osbourn A."/>
        </authorList>
    </citation>
    <scope>NUCLEOTIDE SEQUENCE [LARGE SCALE GENOMIC DNA]</scope>
    <source>
        <strain evidence="1">JIC</strain>
    </source>
</reference>
<dbReference type="Proteomes" id="UP001443914">
    <property type="component" value="Unassembled WGS sequence"/>
</dbReference>
<gene>
    <name evidence="1" type="ORF">RND81_09G092900</name>
</gene>
<dbReference type="AlphaFoldDB" id="A0AAW1IK21"/>
<comment type="caution">
    <text evidence="1">The sequence shown here is derived from an EMBL/GenBank/DDBJ whole genome shotgun (WGS) entry which is preliminary data.</text>
</comment>
<dbReference type="PANTHER" id="PTHR34835:SF34">
    <property type="entry name" value="OS08G0555500 PROTEIN"/>
    <property type="match status" value="1"/>
</dbReference>
<evidence type="ECO:0000313" key="2">
    <source>
        <dbReference type="Proteomes" id="UP001443914"/>
    </source>
</evidence>
<name>A0AAW1IK21_SAPOF</name>
<dbReference type="PANTHER" id="PTHR34835">
    <property type="entry name" value="OS07G0283600 PROTEIN-RELATED"/>
    <property type="match status" value="1"/>
</dbReference>
<sequence>MVSFLLTAYDGVSRRFHVDALRECFLSPYDVHDVFMLPCNTSMKVKLTSTKRKDNPDVELVQLWKEQFGLTGNQELYAETIYNEMIAMTDGGDDFKWFFVLYAFGTLLAPTPHNMVDLHLLKAVQNVEEIREQDWCDYVLLKLGVAIDYWICSCIIQK</sequence>
<keyword evidence="2" id="KW-1185">Reference proteome</keyword>
<dbReference type="EMBL" id="JBDFQZ010000009">
    <property type="protein sequence ID" value="KAK9689942.1"/>
    <property type="molecule type" value="Genomic_DNA"/>
</dbReference>
<accession>A0AAW1IK21</accession>
<organism evidence="1 2">
    <name type="scientific">Saponaria officinalis</name>
    <name type="common">Common soapwort</name>
    <name type="synonym">Lychnis saponaria</name>
    <dbReference type="NCBI Taxonomy" id="3572"/>
    <lineage>
        <taxon>Eukaryota</taxon>
        <taxon>Viridiplantae</taxon>
        <taxon>Streptophyta</taxon>
        <taxon>Embryophyta</taxon>
        <taxon>Tracheophyta</taxon>
        <taxon>Spermatophyta</taxon>
        <taxon>Magnoliopsida</taxon>
        <taxon>eudicotyledons</taxon>
        <taxon>Gunneridae</taxon>
        <taxon>Pentapetalae</taxon>
        <taxon>Caryophyllales</taxon>
        <taxon>Caryophyllaceae</taxon>
        <taxon>Caryophylleae</taxon>
        <taxon>Saponaria</taxon>
    </lineage>
</organism>
<evidence type="ECO:0008006" key="3">
    <source>
        <dbReference type="Google" id="ProtNLM"/>
    </source>
</evidence>
<proteinExistence type="predicted"/>